<dbReference type="AlphaFoldDB" id="A0A6C0DWR0"/>
<dbReference type="EMBL" id="MN739683">
    <property type="protein sequence ID" value="QHT20753.1"/>
    <property type="molecule type" value="Genomic_DNA"/>
</dbReference>
<evidence type="ECO:0000313" key="2">
    <source>
        <dbReference type="EMBL" id="QHT20753.1"/>
    </source>
</evidence>
<proteinExistence type="predicted"/>
<protein>
    <submittedName>
        <fullName evidence="2">Uncharacterized protein</fullName>
    </submittedName>
</protein>
<reference evidence="2" key="1">
    <citation type="journal article" date="2020" name="Nature">
        <title>Giant virus diversity and host interactions through global metagenomics.</title>
        <authorList>
            <person name="Schulz F."/>
            <person name="Roux S."/>
            <person name="Paez-Espino D."/>
            <person name="Jungbluth S."/>
            <person name="Walsh D.A."/>
            <person name="Denef V.J."/>
            <person name="McMahon K.D."/>
            <person name="Konstantinidis K.T."/>
            <person name="Eloe-Fadrosh E.A."/>
            <person name="Kyrpides N.C."/>
            <person name="Woyke T."/>
        </authorList>
    </citation>
    <scope>NUCLEOTIDE SEQUENCE</scope>
    <source>
        <strain evidence="2">GVMAG-M-3300023174-75</strain>
    </source>
</reference>
<organism evidence="2">
    <name type="scientific">viral metagenome</name>
    <dbReference type="NCBI Taxonomy" id="1070528"/>
    <lineage>
        <taxon>unclassified sequences</taxon>
        <taxon>metagenomes</taxon>
        <taxon>organismal metagenomes</taxon>
    </lineage>
</organism>
<sequence length="184" mass="20272">MGLGDLGNAFLIVVIFTLIQLFITLITSLAQFKKIWNKYKCNPAIMPFATLVGHDPVTVFRECTVETQRSFMATFLDPIYTSLNSFTESGNIFLGLLDSLQIGLNTQQLQSLDVVQNIGDRVSVFSNNLNKTFITIADTVSKVGGIITVIHYLVLTSVELGRALSRDAPGQILRVLTGQEMNPD</sequence>
<accession>A0A6C0DWR0</accession>
<name>A0A6C0DWR0_9ZZZZ</name>
<keyword evidence="1" id="KW-0472">Membrane</keyword>
<evidence type="ECO:0000256" key="1">
    <source>
        <dbReference type="SAM" id="Phobius"/>
    </source>
</evidence>
<keyword evidence="1" id="KW-1133">Transmembrane helix</keyword>
<keyword evidence="1" id="KW-0812">Transmembrane</keyword>
<feature type="transmembrane region" description="Helical" evidence="1">
    <location>
        <begin position="6"/>
        <end position="30"/>
    </location>
</feature>